<evidence type="ECO:0000256" key="3">
    <source>
        <dbReference type="ARBA" id="ARBA00022723"/>
    </source>
</evidence>
<keyword evidence="1 5" id="KW-0489">Methyltransferase</keyword>
<dbReference type="PROSITE" id="PS50970">
    <property type="entry name" value="HCY"/>
    <property type="match status" value="1"/>
</dbReference>
<evidence type="ECO:0000256" key="4">
    <source>
        <dbReference type="ARBA" id="ARBA00022833"/>
    </source>
</evidence>
<accession>A0AAJ6FNF3</accession>
<gene>
    <name evidence="7" type="primary">mmuM</name>
    <name evidence="7" type="ORF">QFF56_07725</name>
</gene>
<dbReference type="InterPro" id="IPR036589">
    <property type="entry name" value="HCY_dom_sf"/>
</dbReference>
<evidence type="ECO:0000256" key="5">
    <source>
        <dbReference type="PROSITE-ProRule" id="PRU00333"/>
    </source>
</evidence>
<dbReference type="Proteomes" id="UP001238155">
    <property type="component" value="Chromosome"/>
</dbReference>
<dbReference type="PIRSF" id="PIRSF037505">
    <property type="entry name" value="Betaine_HMT"/>
    <property type="match status" value="1"/>
</dbReference>
<feature type="domain" description="Hcy-binding" evidence="6">
    <location>
        <begin position="1"/>
        <end position="301"/>
    </location>
</feature>
<dbReference type="NCBIfam" id="NF007020">
    <property type="entry name" value="PRK09485.1"/>
    <property type="match status" value="1"/>
</dbReference>
<keyword evidence="4 5" id="KW-0862">Zinc</keyword>
<reference evidence="7" key="1">
    <citation type="submission" date="2023-04" db="EMBL/GenBank/DDBJ databases">
        <title>Four porcine-derived lactic acid bacteria strains analyses and their evaluation as potential probiotics based on genomics.</title>
        <authorList>
            <person name="Niu D."/>
        </authorList>
    </citation>
    <scope>NUCLEOTIDE SEQUENCE</scope>
    <source>
        <strain evidence="7">ZSB1</strain>
    </source>
</reference>
<dbReference type="InterPro" id="IPR051486">
    <property type="entry name" value="Hcy_S-methyltransferase"/>
</dbReference>
<feature type="binding site" evidence="5">
    <location>
        <position position="287"/>
    </location>
    <ligand>
        <name>Zn(2+)</name>
        <dbReference type="ChEBI" id="CHEBI:29105"/>
    </ligand>
</feature>
<dbReference type="GO" id="GO:0032259">
    <property type="term" value="P:methylation"/>
    <property type="evidence" value="ECO:0007669"/>
    <property type="project" value="UniProtKB-KW"/>
</dbReference>
<dbReference type="PANTHER" id="PTHR46015">
    <property type="entry name" value="ZGC:172121"/>
    <property type="match status" value="1"/>
</dbReference>
<name>A0AAJ6FNF3_9LACO</name>
<dbReference type="Pfam" id="PF02574">
    <property type="entry name" value="S-methyl_trans"/>
    <property type="match status" value="1"/>
</dbReference>
<dbReference type="GO" id="GO:0008898">
    <property type="term" value="F:S-adenosylmethionine-homocysteine S-methyltransferase activity"/>
    <property type="evidence" value="ECO:0007669"/>
    <property type="project" value="TreeGrafter"/>
</dbReference>
<dbReference type="Gene3D" id="3.20.20.330">
    <property type="entry name" value="Homocysteine-binding-like domain"/>
    <property type="match status" value="1"/>
</dbReference>
<dbReference type="EC" id="2.1.1.10" evidence="7"/>
<feature type="binding site" evidence="5">
    <location>
        <position position="221"/>
    </location>
    <ligand>
        <name>Zn(2+)</name>
        <dbReference type="ChEBI" id="CHEBI:29105"/>
    </ligand>
</feature>
<keyword evidence="2 5" id="KW-0808">Transferase</keyword>
<dbReference type="PANTHER" id="PTHR46015:SF1">
    <property type="entry name" value="HOMOCYSTEINE S-METHYLTRANSFERASE-LIKE ISOFORM 1"/>
    <property type="match status" value="1"/>
</dbReference>
<protein>
    <submittedName>
        <fullName evidence="7">Homocysteine S-methyltransferase</fullName>
        <ecNumber evidence="7">2.1.1.10</ecNumber>
    </submittedName>
</protein>
<comment type="cofactor">
    <cofactor evidence="5">
        <name>Zn(2+)</name>
        <dbReference type="ChEBI" id="CHEBI:29105"/>
    </cofactor>
</comment>
<proteinExistence type="predicted"/>
<sequence>MNEKFTENIHVLDGSMAAALKEQGIDSTGELWTAQALSDNIEAVYDAHYSYLAAGAQMILTDTYQANLQAFEKAGHSKQQAENLVGMAVLVAQKARDDYEEQTGKRALVAASIGPYGAYLADGSEYRGDYLLNDAQYLNFHLPRLTAVLAQAPDCLALETQPKLSEPLALLRWLEKNVPQMPVYVSFTLRDEMTLSDGTELKRAVAAISKFEQVFAIGVNCIVPELVSGALKVMRQATTKKLIVYPNLGAQYDPETKTWAKSEQQLDFTQLTEKWYQAGASIIGGCCMTTSPQISQIATYFEQYQKENV</sequence>
<dbReference type="SUPFAM" id="SSF82282">
    <property type="entry name" value="Homocysteine S-methyltransferase"/>
    <property type="match status" value="1"/>
</dbReference>
<evidence type="ECO:0000259" key="6">
    <source>
        <dbReference type="PROSITE" id="PS50970"/>
    </source>
</evidence>
<dbReference type="InterPro" id="IPR017226">
    <property type="entry name" value="BHMT-like"/>
</dbReference>
<organism evidence="7 8">
    <name type="scientific">Ligilactobacillus animalis</name>
    <dbReference type="NCBI Taxonomy" id="1605"/>
    <lineage>
        <taxon>Bacteria</taxon>
        <taxon>Bacillati</taxon>
        <taxon>Bacillota</taxon>
        <taxon>Bacilli</taxon>
        <taxon>Lactobacillales</taxon>
        <taxon>Lactobacillaceae</taxon>
        <taxon>Ligilactobacillus</taxon>
    </lineage>
</organism>
<evidence type="ECO:0000256" key="1">
    <source>
        <dbReference type="ARBA" id="ARBA00022603"/>
    </source>
</evidence>
<dbReference type="GO" id="GO:0033528">
    <property type="term" value="P:S-methylmethionine cycle"/>
    <property type="evidence" value="ECO:0007669"/>
    <property type="project" value="TreeGrafter"/>
</dbReference>
<dbReference type="InterPro" id="IPR003726">
    <property type="entry name" value="HCY_dom"/>
</dbReference>
<evidence type="ECO:0000256" key="2">
    <source>
        <dbReference type="ARBA" id="ARBA00022679"/>
    </source>
</evidence>
<feature type="binding site" evidence="5">
    <location>
        <position position="286"/>
    </location>
    <ligand>
        <name>Zn(2+)</name>
        <dbReference type="ChEBI" id="CHEBI:29105"/>
    </ligand>
</feature>
<dbReference type="GO" id="GO:0008270">
    <property type="term" value="F:zinc ion binding"/>
    <property type="evidence" value="ECO:0007669"/>
    <property type="project" value="InterPro"/>
</dbReference>
<keyword evidence="3 5" id="KW-0479">Metal-binding</keyword>
<dbReference type="RefSeq" id="WP_283534571.1">
    <property type="nucleotide sequence ID" value="NZ_CP123751.1"/>
</dbReference>
<evidence type="ECO:0000313" key="7">
    <source>
        <dbReference type="EMBL" id="WHQ79829.1"/>
    </source>
</evidence>
<dbReference type="EMBL" id="CP123751">
    <property type="protein sequence ID" value="WHQ79829.1"/>
    <property type="molecule type" value="Genomic_DNA"/>
</dbReference>
<dbReference type="GO" id="GO:0009086">
    <property type="term" value="P:methionine biosynthetic process"/>
    <property type="evidence" value="ECO:0007669"/>
    <property type="project" value="InterPro"/>
</dbReference>
<dbReference type="AlphaFoldDB" id="A0AAJ6FNF3"/>
<evidence type="ECO:0000313" key="8">
    <source>
        <dbReference type="Proteomes" id="UP001238155"/>
    </source>
</evidence>